<keyword evidence="3 7" id="KW-0812">Transmembrane</keyword>
<gene>
    <name evidence="9" type="ORF">T459_14276</name>
</gene>
<keyword evidence="5 7" id="KW-1133">Transmembrane helix</keyword>
<feature type="domain" description="Amino acid transporter transmembrane" evidence="8">
    <location>
        <begin position="1"/>
        <end position="109"/>
    </location>
</feature>
<dbReference type="OMA" id="MFFTYSM"/>
<keyword evidence="6 7" id="KW-0472">Membrane</keyword>
<dbReference type="EMBL" id="AYRZ02000005">
    <property type="protein sequence ID" value="PHT81261.1"/>
    <property type="molecule type" value="Genomic_DNA"/>
</dbReference>
<comment type="subcellular location">
    <subcellularLocation>
        <location evidence="1">Membrane</location>
    </subcellularLocation>
</comment>
<proteinExistence type="predicted"/>
<evidence type="ECO:0000256" key="2">
    <source>
        <dbReference type="ARBA" id="ARBA00022448"/>
    </source>
</evidence>
<comment type="caution">
    <text evidence="9">The sequence shown here is derived from an EMBL/GenBank/DDBJ whole genome shotgun (WGS) entry which is preliminary data.</text>
</comment>
<evidence type="ECO:0000259" key="8">
    <source>
        <dbReference type="Pfam" id="PF01490"/>
    </source>
</evidence>
<keyword evidence="4" id="KW-0029">Amino-acid transport</keyword>
<keyword evidence="2" id="KW-0813">Transport</keyword>
<dbReference type="AlphaFoldDB" id="A0A2G2ZH71"/>
<evidence type="ECO:0000256" key="7">
    <source>
        <dbReference type="SAM" id="Phobius"/>
    </source>
</evidence>
<evidence type="ECO:0000256" key="5">
    <source>
        <dbReference type="ARBA" id="ARBA00022989"/>
    </source>
</evidence>
<feature type="transmembrane region" description="Helical" evidence="7">
    <location>
        <begin position="21"/>
        <end position="41"/>
    </location>
</feature>
<evidence type="ECO:0000256" key="6">
    <source>
        <dbReference type="ARBA" id="ARBA00023136"/>
    </source>
</evidence>
<reference evidence="9 10" key="1">
    <citation type="journal article" date="2014" name="Nat. Genet.">
        <title>Genome sequence of the hot pepper provides insights into the evolution of pungency in Capsicum species.</title>
        <authorList>
            <person name="Kim S."/>
            <person name="Park M."/>
            <person name="Yeom S.I."/>
            <person name="Kim Y.M."/>
            <person name="Lee J.M."/>
            <person name="Lee H.A."/>
            <person name="Seo E."/>
            <person name="Choi J."/>
            <person name="Cheong K."/>
            <person name="Kim K.T."/>
            <person name="Jung K."/>
            <person name="Lee G.W."/>
            <person name="Oh S.K."/>
            <person name="Bae C."/>
            <person name="Kim S.B."/>
            <person name="Lee H.Y."/>
            <person name="Kim S.Y."/>
            <person name="Kim M.S."/>
            <person name="Kang B.C."/>
            <person name="Jo Y.D."/>
            <person name="Yang H.B."/>
            <person name="Jeong H.J."/>
            <person name="Kang W.H."/>
            <person name="Kwon J.K."/>
            <person name="Shin C."/>
            <person name="Lim J.Y."/>
            <person name="Park J.H."/>
            <person name="Huh J.H."/>
            <person name="Kim J.S."/>
            <person name="Kim B.D."/>
            <person name="Cohen O."/>
            <person name="Paran I."/>
            <person name="Suh M.C."/>
            <person name="Lee S.B."/>
            <person name="Kim Y.K."/>
            <person name="Shin Y."/>
            <person name="Noh S.J."/>
            <person name="Park J."/>
            <person name="Seo Y.S."/>
            <person name="Kwon S.Y."/>
            <person name="Kim H.A."/>
            <person name="Park J.M."/>
            <person name="Kim H.J."/>
            <person name="Choi S.B."/>
            <person name="Bosland P.W."/>
            <person name="Reeves G."/>
            <person name="Jo S.H."/>
            <person name="Lee B.W."/>
            <person name="Cho H.T."/>
            <person name="Choi H.S."/>
            <person name="Lee M.S."/>
            <person name="Yu Y."/>
            <person name="Do Choi Y."/>
            <person name="Park B.S."/>
            <person name="van Deynze A."/>
            <person name="Ashrafi H."/>
            <person name="Hill T."/>
            <person name="Kim W.T."/>
            <person name="Pai H.S."/>
            <person name="Ahn H.K."/>
            <person name="Yeam I."/>
            <person name="Giovannoni J.J."/>
            <person name="Rose J.K."/>
            <person name="Sorensen I."/>
            <person name="Lee S.J."/>
            <person name="Kim R.W."/>
            <person name="Choi I.Y."/>
            <person name="Choi B.S."/>
            <person name="Lim J.S."/>
            <person name="Lee Y.H."/>
            <person name="Choi D."/>
        </authorList>
    </citation>
    <scope>NUCLEOTIDE SEQUENCE [LARGE SCALE GENOMIC DNA]</scope>
    <source>
        <strain evidence="10">cv. CM334</strain>
    </source>
</reference>
<evidence type="ECO:0000256" key="1">
    <source>
        <dbReference type="ARBA" id="ARBA00004370"/>
    </source>
</evidence>
<accession>A0A2G2ZH71</accession>
<evidence type="ECO:0000313" key="10">
    <source>
        <dbReference type="Proteomes" id="UP000222542"/>
    </source>
</evidence>
<keyword evidence="10" id="KW-1185">Reference proteome</keyword>
<dbReference type="Pfam" id="PF01490">
    <property type="entry name" value="Aa_trans"/>
    <property type="match status" value="1"/>
</dbReference>
<protein>
    <recommendedName>
        <fullName evidence="8">Amino acid transporter transmembrane domain-containing protein</fullName>
    </recommendedName>
</protein>
<evidence type="ECO:0000256" key="3">
    <source>
        <dbReference type="ARBA" id="ARBA00022692"/>
    </source>
</evidence>
<evidence type="ECO:0000256" key="4">
    <source>
        <dbReference type="ARBA" id="ARBA00022970"/>
    </source>
</evidence>
<feature type="transmembrane region" description="Helical" evidence="7">
    <location>
        <begin position="87"/>
        <end position="111"/>
    </location>
</feature>
<dbReference type="GO" id="GO:0006865">
    <property type="term" value="P:amino acid transport"/>
    <property type="evidence" value="ECO:0007669"/>
    <property type="project" value="UniProtKB-KW"/>
</dbReference>
<name>A0A2G2ZH71_CAPAN</name>
<reference evidence="9 10" key="2">
    <citation type="journal article" date="2017" name="Genome Biol.">
        <title>New reference genome sequences of hot pepper reveal the massive evolution of plant disease-resistance genes by retroduplication.</title>
        <authorList>
            <person name="Kim S."/>
            <person name="Park J."/>
            <person name="Yeom S.I."/>
            <person name="Kim Y.M."/>
            <person name="Seo E."/>
            <person name="Kim K.T."/>
            <person name="Kim M.S."/>
            <person name="Lee J.M."/>
            <person name="Cheong K."/>
            <person name="Shin H.S."/>
            <person name="Kim S.B."/>
            <person name="Han K."/>
            <person name="Lee J."/>
            <person name="Park M."/>
            <person name="Lee H.A."/>
            <person name="Lee H.Y."/>
            <person name="Lee Y."/>
            <person name="Oh S."/>
            <person name="Lee J.H."/>
            <person name="Choi E."/>
            <person name="Choi E."/>
            <person name="Lee S.E."/>
            <person name="Jeon J."/>
            <person name="Kim H."/>
            <person name="Choi G."/>
            <person name="Song H."/>
            <person name="Lee J."/>
            <person name="Lee S.C."/>
            <person name="Kwon J.K."/>
            <person name="Lee H.Y."/>
            <person name="Koo N."/>
            <person name="Hong Y."/>
            <person name="Kim R.W."/>
            <person name="Kang W.H."/>
            <person name="Huh J.H."/>
            <person name="Kang B.C."/>
            <person name="Yang T.J."/>
            <person name="Lee Y.H."/>
            <person name="Bennetzen J.L."/>
            <person name="Choi D."/>
        </authorList>
    </citation>
    <scope>NUCLEOTIDE SEQUENCE [LARGE SCALE GENOMIC DNA]</scope>
    <source>
        <strain evidence="10">cv. CM334</strain>
    </source>
</reference>
<dbReference type="Proteomes" id="UP000222542">
    <property type="component" value="Unassembled WGS sequence"/>
</dbReference>
<dbReference type="Gramene" id="PHT81261">
    <property type="protein sequence ID" value="PHT81261"/>
    <property type="gene ID" value="T459_14276"/>
</dbReference>
<dbReference type="STRING" id="4072.A0A2G2ZH71"/>
<dbReference type="PANTHER" id="PTHR48017">
    <property type="entry name" value="OS05G0424000 PROTEIN-RELATED"/>
    <property type="match status" value="1"/>
</dbReference>
<organism evidence="9 10">
    <name type="scientific">Capsicum annuum</name>
    <name type="common">Capsicum pepper</name>
    <dbReference type="NCBI Taxonomy" id="4072"/>
    <lineage>
        <taxon>Eukaryota</taxon>
        <taxon>Viridiplantae</taxon>
        <taxon>Streptophyta</taxon>
        <taxon>Embryophyta</taxon>
        <taxon>Tracheophyta</taxon>
        <taxon>Spermatophyta</taxon>
        <taxon>Magnoliopsida</taxon>
        <taxon>eudicotyledons</taxon>
        <taxon>Gunneridae</taxon>
        <taxon>Pentapetalae</taxon>
        <taxon>asterids</taxon>
        <taxon>lamiids</taxon>
        <taxon>Solanales</taxon>
        <taxon>Solanaceae</taxon>
        <taxon>Solanoideae</taxon>
        <taxon>Capsiceae</taxon>
        <taxon>Capsicum</taxon>
    </lineage>
</organism>
<dbReference type="GO" id="GO:0016020">
    <property type="term" value="C:membrane"/>
    <property type="evidence" value="ECO:0007669"/>
    <property type="project" value="UniProtKB-SubCell"/>
</dbReference>
<sequence>MDTVRANLGRVKVKICGMMQYVNLVGVTIGYSIASSISMVAVKRSNYFYKHGHHVACNVSSTQYMIMFGVVEIILSQIPDFDQILRLSIVAAVMFFTYSMIGLGLGVAQVMEIGKIQV</sequence>
<evidence type="ECO:0000313" key="9">
    <source>
        <dbReference type="EMBL" id="PHT81261.1"/>
    </source>
</evidence>
<dbReference type="InterPro" id="IPR013057">
    <property type="entry name" value="AA_transpt_TM"/>
</dbReference>